<dbReference type="InterPro" id="IPR026983">
    <property type="entry name" value="DHC"/>
</dbReference>
<feature type="non-terminal residue" evidence="1">
    <location>
        <position position="1"/>
    </location>
</feature>
<dbReference type="AlphaFoldDB" id="A0A2G9P4K8"/>
<dbReference type="Proteomes" id="UP000228934">
    <property type="component" value="Unassembled WGS sequence"/>
</dbReference>
<reference evidence="2" key="1">
    <citation type="journal article" date="2017" name="Nat. Commun.">
        <title>The North American bullfrog draft genome provides insight into hormonal regulation of long noncoding RNA.</title>
        <authorList>
            <person name="Hammond S.A."/>
            <person name="Warren R.L."/>
            <person name="Vandervalk B.P."/>
            <person name="Kucuk E."/>
            <person name="Khan H."/>
            <person name="Gibb E.A."/>
            <person name="Pandoh P."/>
            <person name="Kirk H."/>
            <person name="Zhao Y."/>
            <person name="Jones M."/>
            <person name="Mungall A.J."/>
            <person name="Coope R."/>
            <person name="Pleasance S."/>
            <person name="Moore R.A."/>
            <person name="Holt R.A."/>
            <person name="Round J.M."/>
            <person name="Ohora S."/>
            <person name="Walle B.V."/>
            <person name="Veldhoen N."/>
            <person name="Helbing C.C."/>
            <person name="Birol I."/>
        </authorList>
    </citation>
    <scope>NUCLEOTIDE SEQUENCE [LARGE SCALE GENOMIC DNA]</scope>
</reference>
<dbReference type="SUPFAM" id="SSF52540">
    <property type="entry name" value="P-loop containing nucleoside triphosphate hydrolases"/>
    <property type="match status" value="1"/>
</dbReference>
<accession>A0A2G9P4K8</accession>
<evidence type="ECO:0000313" key="1">
    <source>
        <dbReference type="EMBL" id="PIN98281.1"/>
    </source>
</evidence>
<dbReference type="OrthoDB" id="9897724at2759"/>
<dbReference type="FunFam" id="3.40.50.300:FF:005585">
    <property type="entry name" value="Predicted protein"/>
    <property type="match status" value="1"/>
</dbReference>
<dbReference type="PANTHER" id="PTHR22878:SF71">
    <property type="entry name" value="DYNEIN, AXONEMAL, HEAVY CHAIN 3"/>
    <property type="match status" value="1"/>
</dbReference>
<proteinExistence type="predicted"/>
<dbReference type="PANTHER" id="PTHR22878">
    <property type="entry name" value="DYNEIN HEAVY CHAIN 6, AXONEMAL-LIKE-RELATED"/>
    <property type="match status" value="1"/>
</dbReference>
<name>A0A2G9P4K8_AQUCT</name>
<dbReference type="Pfam" id="PF12775">
    <property type="entry name" value="AAA_7"/>
    <property type="match status" value="1"/>
</dbReference>
<gene>
    <name evidence="1" type="ORF">AB205_0182550</name>
</gene>
<dbReference type="GO" id="GO:0051959">
    <property type="term" value="F:dynein light intermediate chain binding"/>
    <property type="evidence" value="ECO:0007669"/>
    <property type="project" value="InterPro"/>
</dbReference>
<protein>
    <submittedName>
        <fullName evidence="1">Uncharacterized protein</fullName>
    </submittedName>
</protein>
<dbReference type="EMBL" id="KV923327">
    <property type="protein sequence ID" value="PIN98281.1"/>
    <property type="molecule type" value="Genomic_DNA"/>
</dbReference>
<feature type="non-terminal residue" evidence="1">
    <location>
        <position position="158"/>
    </location>
</feature>
<organism evidence="1 2">
    <name type="scientific">Aquarana catesbeiana</name>
    <name type="common">American bullfrog</name>
    <name type="synonym">Rana catesbeiana</name>
    <dbReference type="NCBI Taxonomy" id="8400"/>
    <lineage>
        <taxon>Eukaryota</taxon>
        <taxon>Metazoa</taxon>
        <taxon>Chordata</taxon>
        <taxon>Craniata</taxon>
        <taxon>Vertebrata</taxon>
        <taxon>Euteleostomi</taxon>
        <taxon>Amphibia</taxon>
        <taxon>Batrachia</taxon>
        <taxon>Anura</taxon>
        <taxon>Neobatrachia</taxon>
        <taxon>Ranoidea</taxon>
        <taxon>Ranidae</taxon>
        <taxon>Aquarana</taxon>
    </lineage>
</organism>
<evidence type="ECO:0000313" key="2">
    <source>
        <dbReference type="Proteomes" id="UP000228934"/>
    </source>
</evidence>
<keyword evidence="2" id="KW-1185">Reference proteome</keyword>
<dbReference type="GO" id="GO:0007018">
    <property type="term" value="P:microtubule-based movement"/>
    <property type="evidence" value="ECO:0007669"/>
    <property type="project" value="InterPro"/>
</dbReference>
<sequence>VSDLIIPTTETARQSFFLNIYVEHSVPILFVGPTGTGKSAITNSFLIKLPKDKYIANCINFSARTSANQTQDIIFSKLDRRRKGLYGPPVGKKAVVFVDDLNMPAKEVYGAQPPIELLRQWIDHGHWYDKKDTSRMDIVDVLLISAMGPPGGGRNDIT</sequence>
<dbReference type="GO" id="GO:0045505">
    <property type="term" value="F:dynein intermediate chain binding"/>
    <property type="evidence" value="ECO:0007669"/>
    <property type="project" value="InterPro"/>
</dbReference>
<dbReference type="Gene3D" id="3.40.50.300">
    <property type="entry name" value="P-loop containing nucleotide triphosphate hydrolases"/>
    <property type="match status" value="1"/>
</dbReference>
<dbReference type="GO" id="GO:0030286">
    <property type="term" value="C:dynein complex"/>
    <property type="evidence" value="ECO:0007669"/>
    <property type="project" value="InterPro"/>
</dbReference>
<dbReference type="InterPro" id="IPR027417">
    <property type="entry name" value="P-loop_NTPase"/>
</dbReference>